<evidence type="ECO:0000256" key="1">
    <source>
        <dbReference type="SAM" id="MobiDB-lite"/>
    </source>
</evidence>
<evidence type="ECO:0000256" key="2">
    <source>
        <dbReference type="SAM" id="Phobius"/>
    </source>
</evidence>
<proteinExistence type="predicted"/>
<accession>A0A1K0GTA7</accession>
<feature type="compositionally biased region" description="Pro residues" evidence="1">
    <location>
        <begin position="32"/>
        <end position="51"/>
    </location>
</feature>
<reference evidence="3 4" key="1">
    <citation type="submission" date="2016-09" db="EMBL/GenBank/DDBJ databases">
        <title>Couchioplanes caeruleus draft genome sequence.</title>
        <authorList>
            <person name="Sheehan J."/>
            <person name="Caffrey P."/>
        </authorList>
    </citation>
    <scope>NUCLEOTIDE SEQUENCE [LARGE SCALE GENOMIC DNA]</scope>
    <source>
        <strain evidence="3 4">DSM 43634</strain>
    </source>
</reference>
<evidence type="ECO:0000313" key="3">
    <source>
        <dbReference type="EMBL" id="OJF15694.1"/>
    </source>
</evidence>
<keyword evidence="2" id="KW-0472">Membrane</keyword>
<keyword evidence="3" id="KW-0396">Initiation factor</keyword>
<sequence>MNVRAPTGSDDDAYWRRPDAAAGDPFGAERPTAPPEPRPPAYEGPPRPAPASPLWRPPVVSEPPPPRSMPAQDMEALDESEGAARTITYGVGLVAGAIALIVMFLLCARAIF</sequence>
<dbReference type="GO" id="GO:0003743">
    <property type="term" value="F:translation initiation factor activity"/>
    <property type="evidence" value="ECO:0007669"/>
    <property type="project" value="UniProtKB-KW"/>
</dbReference>
<dbReference type="RefSeq" id="WP_071803149.1">
    <property type="nucleotide sequence ID" value="NZ_MEIA01000013.1"/>
</dbReference>
<keyword evidence="3" id="KW-0648">Protein biosynthesis</keyword>
<comment type="caution">
    <text evidence="3">The sequence shown here is derived from an EMBL/GenBank/DDBJ whole genome shotgun (WGS) entry which is preliminary data.</text>
</comment>
<dbReference type="AlphaFoldDB" id="A0A1K0GTA7"/>
<evidence type="ECO:0000313" key="4">
    <source>
        <dbReference type="Proteomes" id="UP000182486"/>
    </source>
</evidence>
<feature type="transmembrane region" description="Helical" evidence="2">
    <location>
        <begin position="87"/>
        <end position="108"/>
    </location>
</feature>
<keyword evidence="2" id="KW-0812">Transmembrane</keyword>
<feature type="region of interest" description="Disordered" evidence="1">
    <location>
        <begin position="1"/>
        <end position="79"/>
    </location>
</feature>
<dbReference type="EMBL" id="MEIA01000013">
    <property type="protein sequence ID" value="OJF15694.1"/>
    <property type="molecule type" value="Genomic_DNA"/>
</dbReference>
<gene>
    <name evidence="3" type="ORF">BG844_02895</name>
</gene>
<dbReference type="Proteomes" id="UP000182486">
    <property type="component" value="Unassembled WGS sequence"/>
</dbReference>
<name>A0A1K0GTA7_9ACTN</name>
<protein>
    <submittedName>
        <fullName evidence="3">Translation initiation factor 2</fullName>
    </submittedName>
</protein>
<keyword evidence="2" id="KW-1133">Transmembrane helix</keyword>
<organism evidence="3 4">
    <name type="scientific">Couchioplanes caeruleus subsp. caeruleus</name>
    <dbReference type="NCBI Taxonomy" id="56427"/>
    <lineage>
        <taxon>Bacteria</taxon>
        <taxon>Bacillati</taxon>
        <taxon>Actinomycetota</taxon>
        <taxon>Actinomycetes</taxon>
        <taxon>Micromonosporales</taxon>
        <taxon>Micromonosporaceae</taxon>
        <taxon>Couchioplanes</taxon>
    </lineage>
</organism>
<keyword evidence="4" id="KW-1185">Reference proteome</keyword>